<dbReference type="GO" id="GO:0005886">
    <property type="term" value="C:plasma membrane"/>
    <property type="evidence" value="ECO:0007669"/>
    <property type="project" value="UniProtKB-SubCell"/>
</dbReference>
<evidence type="ECO:0000256" key="5">
    <source>
        <dbReference type="ARBA" id="ARBA00022692"/>
    </source>
</evidence>
<comment type="pathway">
    <text evidence="2">Quinol/quinone metabolism; menaquinone biosynthesis.</text>
</comment>
<dbReference type="NCBIfam" id="NF004617">
    <property type="entry name" value="PRK05951.1"/>
    <property type="match status" value="1"/>
</dbReference>
<feature type="transmembrane region" description="Helical" evidence="8">
    <location>
        <begin position="237"/>
        <end position="256"/>
    </location>
</feature>
<proteinExistence type="predicted"/>
<feature type="transmembrane region" description="Helical" evidence="8">
    <location>
        <begin position="16"/>
        <end position="35"/>
    </location>
</feature>
<sequence length="299" mass="34071">MLLGSIKNMILITRPWGFIMPTICVSLSYVLGFYFLKIFNLVFYILTLIGVILLNASVDVMNDYFDFKYKVDTENSNTANYRLHPIIHKILSTKQTLIYAIILALIALVIASYLTLSRLYALPFGLIGLLFVYMYNGPPFLLKYRALGEIEIPITYSFIIFASYYIATGLLSYIVFIDGLPIAFLITSILIANNMRDREKDEESNVKTLAILFPRFTNILYLSLIILSYLILIPLAILRYIPLLAILTMITMPFAINKALFISRKLPKDSDPQTANILTLFGIFYIILILLSGFVNITF</sequence>
<accession>A0A1W6JYJ0</accession>
<evidence type="ECO:0000256" key="8">
    <source>
        <dbReference type="SAM" id="Phobius"/>
    </source>
</evidence>
<evidence type="ECO:0008006" key="11">
    <source>
        <dbReference type="Google" id="ProtNLM"/>
    </source>
</evidence>
<dbReference type="PANTHER" id="PTHR13929">
    <property type="entry name" value="1,4-DIHYDROXY-2-NAPHTHOATE OCTAPRENYLTRANSFERASE"/>
    <property type="match status" value="1"/>
</dbReference>
<dbReference type="InterPro" id="IPR000537">
    <property type="entry name" value="UbiA_prenyltransferase"/>
</dbReference>
<dbReference type="InterPro" id="IPR044878">
    <property type="entry name" value="UbiA_sf"/>
</dbReference>
<dbReference type="KEGG" id="aman:B6F84_04145"/>
<evidence type="ECO:0000256" key="7">
    <source>
        <dbReference type="ARBA" id="ARBA00023136"/>
    </source>
</evidence>
<feature type="transmembrane region" description="Helical" evidence="8">
    <location>
        <begin position="120"/>
        <end position="138"/>
    </location>
</feature>
<keyword evidence="3" id="KW-0474">Menaquinone biosynthesis</keyword>
<evidence type="ECO:0000256" key="1">
    <source>
        <dbReference type="ARBA" id="ARBA00004651"/>
    </source>
</evidence>
<name>A0A1W6JYJ0_9CREN</name>
<feature type="transmembrane region" description="Helical" evidence="8">
    <location>
        <begin position="150"/>
        <end position="167"/>
    </location>
</feature>
<dbReference type="InterPro" id="IPR026046">
    <property type="entry name" value="UBIAD1"/>
</dbReference>
<dbReference type="AlphaFoldDB" id="A0A1W6JYJ0"/>
<dbReference type="PIRSF" id="PIRSF005355">
    <property type="entry name" value="UBIAD1"/>
    <property type="match status" value="1"/>
</dbReference>
<keyword evidence="6 8" id="KW-1133">Transmembrane helix</keyword>
<evidence type="ECO:0000256" key="2">
    <source>
        <dbReference type="ARBA" id="ARBA00004863"/>
    </source>
</evidence>
<evidence type="ECO:0000256" key="6">
    <source>
        <dbReference type="ARBA" id="ARBA00022989"/>
    </source>
</evidence>
<dbReference type="STRING" id="282676.B6F84_04145"/>
<feature type="transmembrane region" description="Helical" evidence="8">
    <location>
        <begin position="277"/>
        <end position="297"/>
    </location>
</feature>
<keyword evidence="4" id="KW-0808">Transferase</keyword>
<dbReference type="UniPathway" id="UPA00079"/>
<feature type="transmembrane region" description="Helical" evidence="8">
    <location>
        <begin position="41"/>
        <end position="60"/>
    </location>
</feature>
<comment type="subcellular location">
    <subcellularLocation>
        <location evidence="1">Cell membrane</location>
        <topology evidence="1">Multi-pass membrane protein</topology>
    </subcellularLocation>
</comment>
<keyword evidence="7 8" id="KW-0472">Membrane</keyword>
<dbReference type="Pfam" id="PF01040">
    <property type="entry name" value="UbiA"/>
    <property type="match status" value="1"/>
</dbReference>
<keyword evidence="10" id="KW-1185">Reference proteome</keyword>
<dbReference type="CDD" id="cd13962">
    <property type="entry name" value="PT_UbiA_UBIAD1"/>
    <property type="match status" value="1"/>
</dbReference>
<dbReference type="GO" id="GO:0004659">
    <property type="term" value="F:prenyltransferase activity"/>
    <property type="evidence" value="ECO:0007669"/>
    <property type="project" value="InterPro"/>
</dbReference>
<gene>
    <name evidence="9" type="ORF">B6F84_04145</name>
</gene>
<evidence type="ECO:0000256" key="4">
    <source>
        <dbReference type="ARBA" id="ARBA00022679"/>
    </source>
</evidence>
<dbReference type="GO" id="GO:0009234">
    <property type="term" value="P:menaquinone biosynthetic process"/>
    <property type="evidence" value="ECO:0007669"/>
    <property type="project" value="UniProtKB-UniPathway"/>
</dbReference>
<dbReference type="Proteomes" id="UP000193404">
    <property type="component" value="Chromosome"/>
</dbReference>
<reference evidence="9 10" key="1">
    <citation type="submission" date="2017-03" db="EMBL/GenBank/DDBJ databases">
        <title>Sulfur activation and transportation mechanism of thermophilic Archaea Acidianus manzaensis YN-25.</title>
        <authorList>
            <person name="Ma Y."/>
            <person name="Yang Y."/>
            <person name="Xia J."/>
        </authorList>
    </citation>
    <scope>NUCLEOTIDE SEQUENCE [LARGE SCALE GENOMIC DNA]</scope>
    <source>
        <strain evidence="9 10">YN-25</strain>
    </source>
</reference>
<feature type="transmembrane region" description="Helical" evidence="8">
    <location>
        <begin position="173"/>
        <end position="192"/>
    </location>
</feature>
<dbReference type="Gene3D" id="1.10.357.140">
    <property type="entry name" value="UbiA prenyltransferase"/>
    <property type="match status" value="1"/>
</dbReference>
<feature type="transmembrane region" description="Helical" evidence="8">
    <location>
        <begin position="96"/>
        <end position="114"/>
    </location>
</feature>
<evidence type="ECO:0000313" key="9">
    <source>
        <dbReference type="EMBL" id="ARM75302.1"/>
    </source>
</evidence>
<dbReference type="GO" id="GO:0042371">
    <property type="term" value="P:vitamin K biosynthetic process"/>
    <property type="evidence" value="ECO:0007669"/>
    <property type="project" value="TreeGrafter"/>
</dbReference>
<feature type="transmembrane region" description="Helical" evidence="8">
    <location>
        <begin position="212"/>
        <end position="231"/>
    </location>
</feature>
<evidence type="ECO:0000256" key="3">
    <source>
        <dbReference type="ARBA" id="ARBA00022428"/>
    </source>
</evidence>
<dbReference type="PANTHER" id="PTHR13929:SF0">
    <property type="entry name" value="UBIA PRENYLTRANSFERASE DOMAIN-CONTAINING PROTEIN 1"/>
    <property type="match status" value="1"/>
</dbReference>
<evidence type="ECO:0000313" key="10">
    <source>
        <dbReference type="Proteomes" id="UP000193404"/>
    </source>
</evidence>
<keyword evidence="5 8" id="KW-0812">Transmembrane</keyword>
<protein>
    <recommendedName>
        <fullName evidence="11">Prenyltransferase</fullName>
    </recommendedName>
</protein>
<dbReference type="EMBL" id="CP020477">
    <property type="protein sequence ID" value="ARM75302.1"/>
    <property type="molecule type" value="Genomic_DNA"/>
</dbReference>
<organism evidence="9 10">
    <name type="scientific">Acidianus manzaensis</name>
    <dbReference type="NCBI Taxonomy" id="282676"/>
    <lineage>
        <taxon>Archaea</taxon>
        <taxon>Thermoproteota</taxon>
        <taxon>Thermoprotei</taxon>
        <taxon>Sulfolobales</taxon>
        <taxon>Sulfolobaceae</taxon>
        <taxon>Acidianus</taxon>
    </lineage>
</organism>